<reference evidence="1" key="2">
    <citation type="journal article" date="2015" name="Data Brief">
        <title>Shoot transcriptome of the giant reed, Arundo donax.</title>
        <authorList>
            <person name="Barrero R.A."/>
            <person name="Guerrero F.D."/>
            <person name="Moolhuijzen P."/>
            <person name="Goolsby J.A."/>
            <person name="Tidwell J."/>
            <person name="Bellgard S.E."/>
            <person name="Bellgard M.I."/>
        </authorList>
    </citation>
    <scope>NUCLEOTIDE SEQUENCE</scope>
    <source>
        <tissue evidence="1">Shoot tissue taken approximately 20 cm above the soil surface</tissue>
    </source>
</reference>
<organism evidence="1">
    <name type="scientific">Arundo donax</name>
    <name type="common">Giant reed</name>
    <name type="synonym">Donax arundinaceus</name>
    <dbReference type="NCBI Taxonomy" id="35708"/>
    <lineage>
        <taxon>Eukaryota</taxon>
        <taxon>Viridiplantae</taxon>
        <taxon>Streptophyta</taxon>
        <taxon>Embryophyta</taxon>
        <taxon>Tracheophyta</taxon>
        <taxon>Spermatophyta</taxon>
        <taxon>Magnoliopsida</taxon>
        <taxon>Liliopsida</taxon>
        <taxon>Poales</taxon>
        <taxon>Poaceae</taxon>
        <taxon>PACMAD clade</taxon>
        <taxon>Arundinoideae</taxon>
        <taxon>Arundineae</taxon>
        <taxon>Arundo</taxon>
    </lineage>
</organism>
<dbReference type="AlphaFoldDB" id="A0A0A9H7Y9"/>
<proteinExistence type="predicted"/>
<name>A0A0A9H7Y9_ARUDO</name>
<accession>A0A0A9H7Y9</accession>
<protein>
    <submittedName>
        <fullName evidence="1">Uncharacterized protein</fullName>
    </submittedName>
</protein>
<dbReference type="EMBL" id="GBRH01164586">
    <property type="protein sequence ID" value="JAE33310.1"/>
    <property type="molecule type" value="Transcribed_RNA"/>
</dbReference>
<reference evidence="1" key="1">
    <citation type="submission" date="2014-09" db="EMBL/GenBank/DDBJ databases">
        <authorList>
            <person name="Magalhaes I.L.F."/>
            <person name="Oliveira U."/>
            <person name="Santos F.R."/>
            <person name="Vidigal T.H.D.A."/>
            <person name="Brescovit A.D."/>
            <person name="Santos A.J."/>
        </authorList>
    </citation>
    <scope>NUCLEOTIDE SEQUENCE</scope>
    <source>
        <tissue evidence="1">Shoot tissue taken approximately 20 cm above the soil surface</tissue>
    </source>
</reference>
<sequence length="116" mass="13043">MKVDVRFLWLFFSSSSSLSMFYHYGAFLLFGPLSLICVHPEWEITLQALHVVQLARGLHNHKKPPHQKGPQLHSICNFILVRVHGTPGPPRSCGIPTALCILPSQLDLKIHHCSTP</sequence>
<evidence type="ECO:0000313" key="1">
    <source>
        <dbReference type="EMBL" id="JAE33310.1"/>
    </source>
</evidence>